<evidence type="ECO:0000256" key="1">
    <source>
        <dbReference type="SAM" id="MobiDB-lite"/>
    </source>
</evidence>
<accession>A0AA36MBT6</accession>
<dbReference type="Proteomes" id="UP001176961">
    <property type="component" value="Unassembled WGS sequence"/>
</dbReference>
<keyword evidence="2" id="KW-0472">Membrane</keyword>
<organism evidence="3 4">
    <name type="scientific">Cylicocyclus nassatus</name>
    <name type="common">Nematode worm</name>
    <dbReference type="NCBI Taxonomy" id="53992"/>
    <lineage>
        <taxon>Eukaryota</taxon>
        <taxon>Metazoa</taxon>
        <taxon>Ecdysozoa</taxon>
        <taxon>Nematoda</taxon>
        <taxon>Chromadorea</taxon>
        <taxon>Rhabditida</taxon>
        <taxon>Rhabditina</taxon>
        <taxon>Rhabditomorpha</taxon>
        <taxon>Strongyloidea</taxon>
        <taxon>Strongylidae</taxon>
        <taxon>Cylicocyclus</taxon>
    </lineage>
</organism>
<evidence type="ECO:0000313" key="3">
    <source>
        <dbReference type="EMBL" id="CAJ0606306.1"/>
    </source>
</evidence>
<protein>
    <submittedName>
        <fullName evidence="3">Uncharacterized protein</fullName>
    </submittedName>
</protein>
<name>A0AA36MBT6_CYLNA</name>
<evidence type="ECO:0000256" key="2">
    <source>
        <dbReference type="SAM" id="Phobius"/>
    </source>
</evidence>
<proteinExistence type="predicted"/>
<keyword evidence="2" id="KW-1133">Transmembrane helix</keyword>
<dbReference type="AlphaFoldDB" id="A0AA36MBT6"/>
<dbReference type="EMBL" id="CATQJL010000316">
    <property type="protein sequence ID" value="CAJ0606306.1"/>
    <property type="molecule type" value="Genomic_DNA"/>
</dbReference>
<evidence type="ECO:0000313" key="4">
    <source>
        <dbReference type="Proteomes" id="UP001176961"/>
    </source>
</evidence>
<gene>
    <name evidence="3" type="ORF">CYNAS_LOCUS18289</name>
</gene>
<feature type="region of interest" description="Disordered" evidence="1">
    <location>
        <begin position="1"/>
        <end position="27"/>
    </location>
</feature>
<keyword evidence="4" id="KW-1185">Reference proteome</keyword>
<feature type="transmembrane region" description="Helical" evidence="2">
    <location>
        <begin position="47"/>
        <end position="70"/>
    </location>
</feature>
<reference evidence="3" key="1">
    <citation type="submission" date="2023-07" db="EMBL/GenBank/DDBJ databases">
        <authorList>
            <consortium name="CYATHOMIX"/>
        </authorList>
    </citation>
    <scope>NUCLEOTIDE SEQUENCE</scope>
    <source>
        <strain evidence="3">N/A</strain>
    </source>
</reference>
<comment type="caution">
    <text evidence="3">The sequence shown here is derived from an EMBL/GenBank/DDBJ whole genome shotgun (WGS) entry which is preliminary data.</text>
</comment>
<keyword evidence="2" id="KW-0812">Transmembrane</keyword>
<sequence length="108" mass="12129">MMTIKQSRVTHHKSADEDNINSEEHECCRSTATENPAVYRLEDSSPLIHIVLAVWFPFLLILQHTTLLALRGRLCRASTRRLTSGEFYDGLDCNKGKGKGEGRATSLL</sequence>